<accession>A0A9D9ETD7</accession>
<comment type="subunit">
    <text evidence="8">The complex is composed of six subunits: RnfA, RnfB, RnfC, RnfD, RnfE and RnfG.</text>
</comment>
<keyword evidence="7 8" id="KW-0472">Membrane</keyword>
<dbReference type="InterPro" id="IPR050133">
    <property type="entry name" value="NqrDE/RnfAE_oxidrdctase"/>
</dbReference>
<keyword evidence="4 8" id="KW-1278">Translocase</keyword>
<comment type="subcellular location">
    <subcellularLocation>
        <location evidence="8">Cell membrane</location>
        <topology evidence="8">Multi-pass membrane protein</topology>
    </subcellularLocation>
    <subcellularLocation>
        <location evidence="1">Endomembrane system</location>
        <topology evidence="1">Multi-pass membrane protein</topology>
    </subcellularLocation>
</comment>
<evidence type="ECO:0000256" key="6">
    <source>
        <dbReference type="ARBA" id="ARBA00022989"/>
    </source>
</evidence>
<evidence type="ECO:0000256" key="8">
    <source>
        <dbReference type="HAMAP-Rule" id="MF_00459"/>
    </source>
</evidence>
<evidence type="ECO:0000313" key="10">
    <source>
        <dbReference type="Proteomes" id="UP000823616"/>
    </source>
</evidence>
<reference evidence="9" key="2">
    <citation type="journal article" date="2021" name="PeerJ">
        <title>Extensive microbial diversity within the chicken gut microbiome revealed by metagenomics and culture.</title>
        <authorList>
            <person name="Gilroy R."/>
            <person name="Ravi A."/>
            <person name="Getino M."/>
            <person name="Pursley I."/>
            <person name="Horton D.L."/>
            <person name="Alikhan N.F."/>
            <person name="Baker D."/>
            <person name="Gharbi K."/>
            <person name="Hall N."/>
            <person name="Watson M."/>
            <person name="Adriaenssens E.M."/>
            <person name="Foster-Nyarko E."/>
            <person name="Jarju S."/>
            <person name="Secka A."/>
            <person name="Antonio M."/>
            <person name="Oren A."/>
            <person name="Chaudhuri R.R."/>
            <person name="La Ragione R."/>
            <person name="Hildebrand F."/>
            <person name="Pallen M.J."/>
        </authorList>
    </citation>
    <scope>NUCLEOTIDE SEQUENCE</scope>
    <source>
        <strain evidence="9">B3-4054</strain>
    </source>
</reference>
<evidence type="ECO:0000256" key="7">
    <source>
        <dbReference type="ARBA" id="ARBA00023136"/>
    </source>
</evidence>
<dbReference type="GO" id="GO:0005886">
    <property type="term" value="C:plasma membrane"/>
    <property type="evidence" value="ECO:0007669"/>
    <property type="project" value="UniProtKB-SubCell"/>
</dbReference>
<dbReference type="AlphaFoldDB" id="A0A9D9ETD7"/>
<evidence type="ECO:0000256" key="5">
    <source>
        <dbReference type="ARBA" id="ARBA00022982"/>
    </source>
</evidence>
<dbReference type="Pfam" id="PF02508">
    <property type="entry name" value="Rnf-Nqr"/>
    <property type="match status" value="1"/>
</dbReference>
<evidence type="ECO:0000256" key="4">
    <source>
        <dbReference type="ARBA" id="ARBA00022967"/>
    </source>
</evidence>
<dbReference type="InterPro" id="IPR003667">
    <property type="entry name" value="NqrDE/RnfAE"/>
</dbReference>
<keyword evidence="3 8" id="KW-0812">Transmembrane</keyword>
<proteinExistence type="inferred from homology"/>
<feature type="transmembrane region" description="Helical" evidence="8">
    <location>
        <begin position="166"/>
        <end position="191"/>
    </location>
</feature>
<reference evidence="9" key="1">
    <citation type="submission" date="2020-10" db="EMBL/GenBank/DDBJ databases">
        <authorList>
            <person name="Gilroy R."/>
        </authorList>
    </citation>
    <scope>NUCLEOTIDE SEQUENCE</scope>
    <source>
        <strain evidence="9">B3-4054</strain>
    </source>
</reference>
<comment type="similarity">
    <text evidence="8">Belongs to the NqrDE/RnfAE family.</text>
</comment>
<feature type="transmembrane region" description="Helical" evidence="8">
    <location>
        <begin position="133"/>
        <end position="154"/>
    </location>
</feature>
<dbReference type="PANTHER" id="PTHR30335:SF0">
    <property type="entry name" value="ION-TRANSLOCATING OXIDOREDUCTASE COMPLEX SUBUNIT A"/>
    <property type="match status" value="1"/>
</dbReference>
<dbReference type="GO" id="GO:0022900">
    <property type="term" value="P:electron transport chain"/>
    <property type="evidence" value="ECO:0007669"/>
    <property type="project" value="UniProtKB-UniRule"/>
</dbReference>
<keyword evidence="8" id="KW-1003">Cell membrane</keyword>
<feature type="transmembrane region" description="Helical" evidence="8">
    <location>
        <begin position="41"/>
        <end position="60"/>
    </location>
</feature>
<feature type="transmembrane region" description="Helical" evidence="8">
    <location>
        <begin position="99"/>
        <end position="121"/>
    </location>
</feature>
<evidence type="ECO:0000256" key="3">
    <source>
        <dbReference type="ARBA" id="ARBA00022692"/>
    </source>
</evidence>
<protein>
    <recommendedName>
        <fullName evidence="8">Ion-translocating oxidoreductase complex subunit A</fullName>
        <ecNumber evidence="8">7.-.-.-</ecNumber>
    </recommendedName>
    <alternativeName>
        <fullName evidence="8">Rnf electron transport complex subunit A</fullName>
    </alternativeName>
</protein>
<feature type="transmembrane region" description="Helical" evidence="8">
    <location>
        <begin position="72"/>
        <end position="92"/>
    </location>
</feature>
<comment type="caution">
    <text evidence="9">The sequence shown here is derived from an EMBL/GenBank/DDBJ whole genome shotgun (WGS) entry which is preliminary data.</text>
</comment>
<feature type="transmembrane region" description="Helical" evidence="8">
    <location>
        <begin position="6"/>
        <end position="29"/>
    </location>
</feature>
<evidence type="ECO:0000256" key="1">
    <source>
        <dbReference type="ARBA" id="ARBA00004127"/>
    </source>
</evidence>
<dbReference type="PANTHER" id="PTHR30335">
    <property type="entry name" value="INTEGRAL MEMBRANE PROTEIN OF SOXR-REDUCING COMPLEX"/>
    <property type="match status" value="1"/>
</dbReference>
<name>A0A9D9ETD7_9SPIR</name>
<sequence length="192" mass="20607">MNGLLKIFLSAMLIENAVLMRFLALCPFIGMSTDVKKSTGMGVAVLFVTVLATAVTYPLYRFVLVPLHLEFLQILTFILVIASLVQLVEFYLKKSAPALYGAMGVYLALITTNCAILAVTFDVITKGYTFVESLVYAVGTAAGFLLALLLLAGIREKIAVAPVPKFLRGAPILFISAALLSMSFGGFSGLIK</sequence>
<keyword evidence="5 8" id="KW-0249">Electron transport</keyword>
<dbReference type="HAMAP" id="MF_00459">
    <property type="entry name" value="RsxA_RnfA"/>
    <property type="match status" value="1"/>
</dbReference>
<gene>
    <name evidence="8" type="primary">rnfA</name>
    <name evidence="9" type="ORF">IAA96_05520</name>
</gene>
<dbReference type="PIRSF" id="PIRSF006102">
    <property type="entry name" value="NQR_DE"/>
    <property type="match status" value="1"/>
</dbReference>
<dbReference type="Proteomes" id="UP000823616">
    <property type="component" value="Unassembled WGS sequence"/>
</dbReference>
<dbReference type="InterPro" id="IPR011293">
    <property type="entry name" value="Ion_transpt_RnfA/RsxA"/>
</dbReference>
<keyword evidence="2 8" id="KW-0813">Transport</keyword>
<evidence type="ECO:0000256" key="2">
    <source>
        <dbReference type="ARBA" id="ARBA00022448"/>
    </source>
</evidence>
<dbReference type="GO" id="GO:0012505">
    <property type="term" value="C:endomembrane system"/>
    <property type="evidence" value="ECO:0007669"/>
    <property type="project" value="UniProtKB-SubCell"/>
</dbReference>
<evidence type="ECO:0000313" key="9">
    <source>
        <dbReference type="EMBL" id="MBO8450549.1"/>
    </source>
</evidence>
<organism evidence="9 10">
    <name type="scientific">Candidatus Avitreponema avistercoris</name>
    <dbReference type="NCBI Taxonomy" id="2840705"/>
    <lineage>
        <taxon>Bacteria</taxon>
        <taxon>Pseudomonadati</taxon>
        <taxon>Spirochaetota</taxon>
        <taxon>Spirochaetia</taxon>
        <taxon>Spirochaetales</taxon>
        <taxon>Candidatus Avitreponema</taxon>
    </lineage>
</organism>
<comment type="function">
    <text evidence="8">Part of a membrane-bound complex that couples electron transfer with translocation of ions across the membrane.</text>
</comment>
<keyword evidence="6 8" id="KW-1133">Transmembrane helix</keyword>
<dbReference type="EC" id="7.-.-.-" evidence="8"/>
<dbReference type="EMBL" id="JADIMS010000101">
    <property type="protein sequence ID" value="MBO8450549.1"/>
    <property type="molecule type" value="Genomic_DNA"/>
</dbReference>